<sequence>MRLASVVQHSVKAPPLKHDVASLRVSTISALKRTGVPFPHSHFSSSFAVARGRRGQFYPVASARGAEQEDDLSTSGTEGPTSWAYDDLDKVNSSSRAFPSVDKQEQSSQGRETYRPSVQTVVLCVLAAVAFGVGIGLKDGVGKATEFFTGYILEQSLSVDNLFVFVLIFKYFKVPFACQNRVLSYGIAGAVVFRLSLILLGTATLQRFEAVNLLLAVILLYSSFKLFASEEDETDLSNNFVVKTCERFIPVTSYYDGNRFMTSQNGVWKATPLLLTAAVIELSDIAFAVDSIPAVFGVTRDPFIVFTSNMFAILGLRSLYTLISEGMAELEYLQPSISVVLGFIGCKMILDFFGFHVSNEVSLGFVATSLSAGVLLSLMKKSD</sequence>
<name>A0A2P2L5F3_RHIMU</name>
<dbReference type="PANTHER" id="PTHR30238:SF0">
    <property type="entry name" value="THYLAKOID MEMBRANE PROTEIN TERC, CHLOROPLASTIC"/>
    <property type="match status" value="1"/>
</dbReference>
<reference evidence="7" key="1">
    <citation type="submission" date="2018-02" db="EMBL/GenBank/DDBJ databases">
        <title>Rhizophora mucronata_Transcriptome.</title>
        <authorList>
            <person name="Meera S.P."/>
            <person name="Sreeshan A."/>
            <person name="Augustine A."/>
        </authorList>
    </citation>
    <scope>NUCLEOTIDE SEQUENCE</scope>
    <source>
        <tissue evidence="7">Leaf</tissue>
    </source>
</reference>
<dbReference type="AlphaFoldDB" id="A0A2P2L5F3"/>
<dbReference type="InterPro" id="IPR005496">
    <property type="entry name" value="Integral_membrane_TerC"/>
</dbReference>
<keyword evidence="2 6" id="KW-0812">Transmembrane</keyword>
<evidence type="ECO:0000256" key="4">
    <source>
        <dbReference type="ARBA" id="ARBA00023136"/>
    </source>
</evidence>
<feature type="transmembrane region" description="Helical" evidence="6">
    <location>
        <begin position="118"/>
        <end position="137"/>
    </location>
</feature>
<dbReference type="NCBIfam" id="TIGR03718">
    <property type="entry name" value="R_switched_Alx"/>
    <property type="match status" value="1"/>
</dbReference>
<dbReference type="GO" id="GO:0016020">
    <property type="term" value="C:membrane"/>
    <property type="evidence" value="ECO:0007669"/>
    <property type="project" value="UniProtKB-SubCell"/>
</dbReference>
<accession>A0A2P2L5F3</accession>
<proteinExistence type="predicted"/>
<keyword evidence="3 6" id="KW-1133">Transmembrane helix</keyword>
<protein>
    <submittedName>
        <fullName evidence="7">Uncharacterized protein LOC105110703</fullName>
    </submittedName>
</protein>
<organism evidence="7">
    <name type="scientific">Rhizophora mucronata</name>
    <name type="common">Asiatic mangrove</name>
    <dbReference type="NCBI Taxonomy" id="61149"/>
    <lineage>
        <taxon>Eukaryota</taxon>
        <taxon>Viridiplantae</taxon>
        <taxon>Streptophyta</taxon>
        <taxon>Embryophyta</taxon>
        <taxon>Tracheophyta</taxon>
        <taxon>Spermatophyta</taxon>
        <taxon>Magnoliopsida</taxon>
        <taxon>eudicotyledons</taxon>
        <taxon>Gunneridae</taxon>
        <taxon>Pentapetalae</taxon>
        <taxon>rosids</taxon>
        <taxon>fabids</taxon>
        <taxon>Malpighiales</taxon>
        <taxon>Rhizophoraceae</taxon>
        <taxon>Rhizophora</taxon>
    </lineage>
</organism>
<feature type="transmembrane region" description="Helical" evidence="6">
    <location>
        <begin position="149"/>
        <end position="170"/>
    </location>
</feature>
<evidence type="ECO:0000256" key="2">
    <source>
        <dbReference type="ARBA" id="ARBA00022692"/>
    </source>
</evidence>
<evidence type="ECO:0000313" key="7">
    <source>
        <dbReference type="EMBL" id="MBX13218.1"/>
    </source>
</evidence>
<evidence type="ECO:0000256" key="1">
    <source>
        <dbReference type="ARBA" id="ARBA00004141"/>
    </source>
</evidence>
<evidence type="ECO:0000256" key="3">
    <source>
        <dbReference type="ARBA" id="ARBA00022989"/>
    </source>
</evidence>
<comment type="subcellular location">
    <subcellularLocation>
        <location evidence="1">Membrane</location>
        <topology evidence="1">Multi-pass membrane protein</topology>
    </subcellularLocation>
</comment>
<dbReference type="EMBL" id="GGEC01032734">
    <property type="protein sequence ID" value="MBX13218.1"/>
    <property type="molecule type" value="Transcribed_RNA"/>
</dbReference>
<evidence type="ECO:0000256" key="6">
    <source>
        <dbReference type="SAM" id="Phobius"/>
    </source>
</evidence>
<evidence type="ECO:0000256" key="5">
    <source>
        <dbReference type="SAM" id="MobiDB-lite"/>
    </source>
</evidence>
<dbReference type="PANTHER" id="PTHR30238">
    <property type="entry name" value="MEMBRANE BOUND PREDICTED REDOX MODULATOR"/>
    <property type="match status" value="1"/>
</dbReference>
<feature type="region of interest" description="Disordered" evidence="5">
    <location>
        <begin position="63"/>
        <end position="83"/>
    </location>
</feature>
<dbReference type="InterPro" id="IPR022369">
    <property type="entry name" value="Integral_membrane_TerC_rswitch"/>
</dbReference>
<keyword evidence="4 6" id="KW-0472">Membrane</keyword>
<feature type="transmembrane region" description="Helical" evidence="6">
    <location>
        <begin position="182"/>
        <end position="204"/>
    </location>
</feature>
<dbReference type="Pfam" id="PF03741">
    <property type="entry name" value="TerC"/>
    <property type="match status" value="1"/>
</dbReference>